<gene>
    <name evidence="2" type="ORF">PMIC02512_LOCUS86</name>
</gene>
<dbReference type="EMBL" id="HBHN01000255">
    <property type="protein sequence ID" value="CAD9722812.1"/>
    <property type="molecule type" value="Transcribed_RNA"/>
</dbReference>
<sequence length="106" mass="11665">MPLRSVSLTSSVAILAQVLPRLTEKASPETASGCTRLPGRYSRARGQLLFLPVDTWPWASASAVRHPKRRRRKGACSQHCRPPPSGGARSARKKKKKKKKNCHAVP</sequence>
<dbReference type="AlphaFoldDB" id="A0A7S2T9F7"/>
<evidence type="ECO:0000256" key="1">
    <source>
        <dbReference type="SAM" id="MobiDB-lite"/>
    </source>
</evidence>
<evidence type="ECO:0000313" key="2">
    <source>
        <dbReference type="EMBL" id="CAD9722812.1"/>
    </source>
</evidence>
<name>A0A7S2T9F7_PROMC</name>
<feature type="compositionally biased region" description="Basic residues" evidence="1">
    <location>
        <begin position="90"/>
        <end position="106"/>
    </location>
</feature>
<organism evidence="2">
    <name type="scientific">Prorocentrum micans</name>
    <name type="common">Red tide dinoflagellate</name>
    <dbReference type="NCBI Taxonomy" id="2945"/>
    <lineage>
        <taxon>Eukaryota</taxon>
        <taxon>Sar</taxon>
        <taxon>Alveolata</taxon>
        <taxon>Dinophyceae</taxon>
        <taxon>Prorocentrales</taxon>
        <taxon>Prorocentraceae</taxon>
        <taxon>Prorocentrum</taxon>
    </lineage>
</organism>
<proteinExistence type="predicted"/>
<feature type="region of interest" description="Disordered" evidence="1">
    <location>
        <begin position="62"/>
        <end position="106"/>
    </location>
</feature>
<feature type="compositionally biased region" description="Basic residues" evidence="1">
    <location>
        <begin position="65"/>
        <end position="74"/>
    </location>
</feature>
<reference evidence="2" key="1">
    <citation type="submission" date="2021-01" db="EMBL/GenBank/DDBJ databases">
        <authorList>
            <person name="Corre E."/>
            <person name="Pelletier E."/>
            <person name="Niang G."/>
            <person name="Scheremetjew M."/>
            <person name="Finn R."/>
            <person name="Kale V."/>
            <person name="Holt S."/>
            <person name="Cochrane G."/>
            <person name="Meng A."/>
            <person name="Brown T."/>
            <person name="Cohen L."/>
        </authorList>
    </citation>
    <scope>NUCLEOTIDE SEQUENCE</scope>
    <source>
        <strain evidence="2">CCCM 845</strain>
    </source>
</reference>
<protein>
    <submittedName>
        <fullName evidence="2">Uncharacterized protein</fullName>
    </submittedName>
</protein>
<accession>A0A7S2T9F7</accession>